<dbReference type="SUPFAM" id="SSF109604">
    <property type="entry name" value="HD-domain/PDEase-like"/>
    <property type="match status" value="1"/>
</dbReference>
<evidence type="ECO:0000259" key="1">
    <source>
        <dbReference type="PROSITE" id="PS51833"/>
    </source>
</evidence>
<reference evidence="2 3" key="1">
    <citation type="submission" date="2014-04" db="EMBL/GenBank/DDBJ databases">
        <title>Draft genome sequence of Hydrogenovibrio marinus MH-110, a model organism for aerobic H2 metabolism.</title>
        <authorList>
            <person name="Cha H.J."/>
            <person name="Jo B.H."/>
            <person name="Hwang B.H."/>
        </authorList>
    </citation>
    <scope>NUCLEOTIDE SEQUENCE [LARGE SCALE GENOMIC DNA]</scope>
    <source>
        <strain evidence="2 3">MH-110</strain>
    </source>
</reference>
<accession>A0A067A181</accession>
<dbReference type="AlphaFoldDB" id="A0A067A181"/>
<dbReference type="RefSeq" id="WP_029912407.1">
    <property type="nucleotide sequence ID" value="NZ_AP020335.1"/>
</dbReference>
<comment type="caution">
    <text evidence="2">The sequence shown here is derived from an EMBL/GenBank/DDBJ whole genome shotgun (WGS) entry which is preliminary data.</text>
</comment>
<dbReference type="STRING" id="28885.EI16_08875"/>
<dbReference type="PANTHER" id="PTHR33525">
    <property type="match status" value="1"/>
</dbReference>
<protein>
    <recommendedName>
        <fullName evidence="1">HDOD domain-containing protein</fullName>
    </recommendedName>
</protein>
<dbReference type="Gene3D" id="1.10.3210.10">
    <property type="entry name" value="Hypothetical protein af1432"/>
    <property type="match status" value="1"/>
</dbReference>
<keyword evidence="3" id="KW-1185">Reference proteome</keyword>
<organism evidence="2 3">
    <name type="scientific">Hydrogenovibrio marinus</name>
    <dbReference type="NCBI Taxonomy" id="28885"/>
    <lineage>
        <taxon>Bacteria</taxon>
        <taxon>Pseudomonadati</taxon>
        <taxon>Pseudomonadota</taxon>
        <taxon>Gammaproteobacteria</taxon>
        <taxon>Thiotrichales</taxon>
        <taxon>Piscirickettsiaceae</taxon>
        <taxon>Hydrogenovibrio</taxon>
    </lineage>
</organism>
<dbReference type="InterPro" id="IPR052340">
    <property type="entry name" value="RNase_Y/CdgJ"/>
</dbReference>
<dbReference type="InterPro" id="IPR013976">
    <property type="entry name" value="HDOD"/>
</dbReference>
<feature type="domain" description="HDOD" evidence="1">
    <location>
        <begin position="17"/>
        <end position="126"/>
    </location>
</feature>
<proteinExistence type="predicted"/>
<dbReference type="PANTHER" id="PTHR33525:SF3">
    <property type="entry name" value="RIBONUCLEASE Y"/>
    <property type="match status" value="1"/>
</dbReference>
<dbReference type="EMBL" id="JMIU01000001">
    <property type="protein sequence ID" value="KDN96376.1"/>
    <property type="molecule type" value="Genomic_DNA"/>
</dbReference>
<evidence type="ECO:0000313" key="2">
    <source>
        <dbReference type="EMBL" id="KDN96376.1"/>
    </source>
</evidence>
<dbReference type="Proteomes" id="UP000027341">
    <property type="component" value="Unassembled WGS sequence"/>
</dbReference>
<name>A0A067A181_HYDMR</name>
<sequence length="126" mass="14319">MEQRLRQAVQAIKGIKIPDLPKEIMELDEEMSRKFPNNQTITRIIESNTKLSGEVLRIANSPVMKLRNPVKSIREAVDALGYENLKNLVISAALKIFSTILRFRELLSIQRMLLFAAPSCPSMLPK</sequence>
<dbReference type="PROSITE" id="PS51833">
    <property type="entry name" value="HDOD"/>
    <property type="match status" value="1"/>
</dbReference>
<evidence type="ECO:0000313" key="3">
    <source>
        <dbReference type="Proteomes" id="UP000027341"/>
    </source>
</evidence>
<dbReference type="Pfam" id="PF08668">
    <property type="entry name" value="HDOD"/>
    <property type="match status" value="1"/>
</dbReference>
<gene>
    <name evidence="2" type="ORF">EI16_08875</name>
</gene>